<proteinExistence type="predicted"/>
<keyword evidence="3" id="KW-1185">Reference proteome</keyword>
<dbReference type="RefSeq" id="WP_340345800.1">
    <property type="nucleotide sequence ID" value="NZ_JBBKZT010000015.1"/>
</dbReference>
<evidence type="ECO:0000256" key="1">
    <source>
        <dbReference type="SAM" id="SignalP"/>
    </source>
</evidence>
<keyword evidence="1" id="KW-0732">Signal</keyword>
<accession>A0ABU8WSZ6</accession>
<evidence type="ECO:0000313" key="2">
    <source>
        <dbReference type="EMBL" id="MEJ8850454.1"/>
    </source>
</evidence>
<feature type="chain" id="PRO_5046591838" evidence="1">
    <location>
        <begin position="22"/>
        <end position="116"/>
    </location>
</feature>
<gene>
    <name evidence="2" type="ORF">WKW82_27710</name>
</gene>
<dbReference type="Proteomes" id="UP001385892">
    <property type="component" value="Unassembled WGS sequence"/>
</dbReference>
<dbReference type="EMBL" id="JBBKZT010000015">
    <property type="protein sequence ID" value="MEJ8850454.1"/>
    <property type="molecule type" value="Genomic_DNA"/>
</dbReference>
<feature type="signal peptide" evidence="1">
    <location>
        <begin position="1"/>
        <end position="21"/>
    </location>
</feature>
<sequence length="116" mass="12700">MNYSRILAMGVLALPMATAHAQVNPWIEIAERIGLDSFCRASFVAGTIPNLRPASQDERFALNLRCEAKGGKDEMTKKSCCEHLTVNDAKNIGVCPDNPVNVVVPIREAFKLVVKC</sequence>
<evidence type="ECO:0000313" key="3">
    <source>
        <dbReference type="Proteomes" id="UP001385892"/>
    </source>
</evidence>
<comment type="caution">
    <text evidence="2">The sequence shown here is derived from an EMBL/GenBank/DDBJ whole genome shotgun (WGS) entry which is preliminary data.</text>
</comment>
<protein>
    <submittedName>
        <fullName evidence="2">Uncharacterized protein</fullName>
    </submittedName>
</protein>
<organism evidence="2 3">
    <name type="scientific">Variovorax rhizosphaerae</name>
    <dbReference type="NCBI Taxonomy" id="1836200"/>
    <lineage>
        <taxon>Bacteria</taxon>
        <taxon>Pseudomonadati</taxon>
        <taxon>Pseudomonadota</taxon>
        <taxon>Betaproteobacteria</taxon>
        <taxon>Burkholderiales</taxon>
        <taxon>Comamonadaceae</taxon>
        <taxon>Variovorax</taxon>
    </lineage>
</organism>
<reference evidence="2 3" key="1">
    <citation type="submission" date="2024-03" db="EMBL/GenBank/DDBJ databases">
        <title>Novel species of the genus Variovorax.</title>
        <authorList>
            <person name="Liu Q."/>
            <person name="Xin Y.-H."/>
        </authorList>
    </citation>
    <scope>NUCLEOTIDE SEQUENCE [LARGE SCALE GENOMIC DNA]</scope>
    <source>
        <strain evidence="2 3">KACC 18900</strain>
    </source>
</reference>
<name>A0ABU8WSZ6_9BURK</name>